<evidence type="ECO:0000256" key="2">
    <source>
        <dbReference type="ARBA" id="ARBA00008811"/>
    </source>
</evidence>
<comment type="caution">
    <text evidence="16">The sequence shown here is derived from an EMBL/GenBank/DDBJ whole genome shotgun (WGS) entry which is preliminary data.</text>
</comment>
<dbReference type="InterPro" id="IPR009057">
    <property type="entry name" value="Homeodomain-like_sf"/>
</dbReference>
<evidence type="ECO:0000256" key="1">
    <source>
        <dbReference type="ARBA" id="ARBA00004123"/>
    </source>
</evidence>
<dbReference type="InterPro" id="IPR001356">
    <property type="entry name" value="HD"/>
</dbReference>
<dbReference type="GO" id="GO:0000981">
    <property type="term" value="F:DNA-binding transcription factor activity, RNA polymerase II-specific"/>
    <property type="evidence" value="ECO:0007669"/>
    <property type="project" value="InterPro"/>
</dbReference>
<evidence type="ECO:0000256" key="4">
    <source>
        <dbReference type="ARBA" id="ARBA00023125"/>
    </source>
</evidence>
<evidence type="ECO:0000256" key="6">
    <source>
        <dbReference type="ARBA" id="ARBA00023159"/>
    </source>
</evidence>
<dbReference type="CDD" id="cd00086">
    <property type="entry name" value="homeodomain"/>
    <property type="match status" value="1"/>
</dbReference>
<dbReference type="Proteomes" id="UP001311232">
    <property type="component" value="Unassembled WGS sequence"/>
</dbReference>
<comment type="subcellular location">
    <subcellularLocation>
        <location evidence="1 10 11">Nucleus</location>
    </subcellularLocation>
</comment>
<evidence type="ECO:0000256" key="12">
    <source>
        <dbReference type="RuleBase" id="RU361194"/>
    </source>
</evidence>
<reference evidence="16 17" key="1">
    <citation type="submission" date="2021-06" db="EMBL/GenBank/DDBJ databases">
        <authorList>
            <person name="Palmer J.M."/>
        </authorList>
    </citation>
    <scope>NUCLEOTIDE SEQUENCE [LARGE SCALE GENOMIC DNA]</scope>
    <source>
        <strain evidence="16 17">MEX-2019</strain>
        <tissue evidence="16">Muscle</tissue>
    </source>
</reference>
<protein>
    <recommendedName>
        <fullName evidence="12">POU domain protein</fullName>
    </recommendedName>
</protein>
<dbReference type="PROSITE" id="PS50071">
    <property type="entry name" value="HOMEOBOX_2"/>
    <property type="match status" value="1"/>
</dbReference>
<feature type="domain" description="Homeobox" evidence="14">
    <location>
        <begin position="344"/>
        <end position="404"/>
    </location>
</feature>
<organism evidence="16 17">
    <name type="scientific">Crenichthys baileyi</name>
    <name type="common">White River springfish</name>
    <dbReference type="NCBI Taxonomy" id="28760"/>
    <lineage>
        <taxon>Eukaryota</taxon>
        <taxon>Metazoa</taxon>
        <taxon>Chordata</taxon>
        <taxon>Craniata</taxon>
        <taxon>Vertebrata</taxon>
        <taxon>Euteleostomi</taxon>
        <taxon>Actinopterygii</taxon>
        <taxon>Neopterygii</taxon>
        <taxon>Teleostei</taxon>
        <taxon>Neoteleostei</taxon>
        <taxon>Acanthomorphata</taxon>
        <taxon>Ovalentaria</taxon>
        <taxon>Atherinomorphae</taxon>
        <taxon>Cyprinodontiformes</taxon>
        <taxon>Goodeidae</taxon>
        <taxon>Crenichthys</taxon>
    </lineage>
</organism>
<keyword evidence="17" id="KW-1185">Reference proteome</keyword>
<evidence type="ECO:0000256" key="5">
    <source>
        <dbReference type="ARBA" id="ARBA00023155"/>
    </source>
</evidence>
<evidence type="ECO:0000259" key="15">
    <source>
        <dbReference type="PROSITE" id="PS51179"/>
    </source>
</evidence>
<keyword evidence="6" id="KW-0010">Activator</keyword>
<dbReference type="PRINTS" id="PR00028">
    <property type="entry name" value="POUDOMAIN"/>
</dbReference>
<dbReference type="PROSITE" id="PS00027">
    <property type="entry name" value="HOMEOBOX_1"/>
    <property type="match status" value="1"/>
</dbReference>
<dbReference type="InterPro" id="IPR017970">
    <property type="entry name" value="Homeobox_CS"/>
</dbReference>
<dbReference type="Pfam" id="PF00157">
    <property type="entry name" value="Pou"/>
    <property type="match status" value="1"/>
</dbReference>
<dbReference type="InterPro" id="IPR000327">
    <property type="entry name" value="POU_dom"/>
</dbReference>
<dbReference type="FunFam" id="1.10.10.60:FF:000150">
    <property type="entry name" value="POU domain protein"/>
    <property type="match status" value="1"/>
</dbReference>
<evidence type="ECO:0000256" key="10">
    <source>
        <dbReference type="PROSITE-ProRule" id="PRU00108"/>
    </source>
</evidence>
<feature type="DNA-binding region" description="Homeobox" evidence="10">
    <location>
        <begin position="346"/>
        <end position="405"/>
    </location>
</feature>
<feature type="region of interest" description="Disordered" evidence="13">
    <location>
        <begin position="229"/>
        <end position="257"/>
    </location>
</feature>
<dbReference type="PANTHER" id="PTHR11636:SF84">
    <property type="entry name" value="NETRIN-1-RELATED"/>
    <property type="match status" value="1"/>
</dbReference>
<evidence type="ECO:0000256" key="11">
    <source>
        <dbReference type="RuleBase" id="RU000682"/>
    </source>
</evidence>
<sequence length="433" mass="47378">METERDRGKEAEVKSRSGFSAALYPNPGFGNGMRRTEKRSLLREKRYYNTGTVEESHCNMACQAFGADTFTPLAGDSPLPILMHHGSTGDCLPTTSHAHSMVSAVSSGLSLGQTSKRSHMHLSTSSLGNALSNAPPSLHYPVTPCHYSNQQATYGMMAAQEMLSASISQTRILQTCGVPHPNMVSGANPLQGSLTPCIYKFPDHGLSSSSCALSHGFSSLPSALLSADEISGGPSGEVKGGTQRKGMREQEDAPPMDSPQIRELEMFANDFKIRRIKLGYTQTNVGEALAAVHGSEFSQTTICRFENLQLSFKNACKLKAILAKWLDEAELAGALYNDKTGMNERKRKRRTTISLGAKEALERSFVEKSKPSSQEIARIAKGLHLEKEVVRVWFCNRRQREKRVKTSLSLSSCLTKISPNCLTQMSKTQRPLT</sequence>
<dbReference type="PROSITE" id="PS00035">
    <property type="entry name" value="POU_1"/>
    <property type="match status" value="1"/>
</dbReference>
<dbReference type="AlphaFoldDB" id="A0AAV9QQV7"/>
<keyword evidence="5 10" id="KW-0371">Homeobox</keyword>
<dbReference type="PANTHER" id="PTHR11636">
    <property type="entry name" value="POU DOMAIN"/>
    <property type="match status" value="1"/>
</dbReference>
<dbReference type="Pfam" id="PF00046">
    <property type="entry name" value="Homeodomain"/>
    <property type="match status" value="1"/>
</dbReference>
<evidence type="ECO:0000256" key="13">
    <source>
        <dbReference type="SAM" id="MobiDB-lite"/>
    </source>
</evidence>
<gene>
    <name evidence="16" type="primary">POU1F1</name>
    <name evidence="16" type="ORF">CRENBAI_017994</name>
</gene>
<comment type="similarity">
    <text evidence="2">Belongs to the POU transcription factor family. Class-1 subfamily.</text>
</comment>
<dbReference type="EMBL" id="JAHHUM010002923">
    <property type="protein sequence ID" value="KAK5599653.1"/>
    <property type="molecule type" value="Genomic_DNA"/>
</dbReference>
<dbReference type="SMART" id="SM00389">
    <property type="entry name" value="HOX"/>
    <property type="match status" value="1"/>
</dbReference>
<dbReference type="InterPro" id="IPR050255">
    <property type="entry name" value="POU_domain_TF"/>
</dbReference>
<dbReference type="Gene3D" id="1.10.10.60">
    <property type="entry name" value="Homeodomain-like"/>
    <property type="match status" value="1"/>
</dbReference>
<evidence type="ECO:0000259" key="14">
    <source>
        <dbReference type="PROSITE" id="PS50071"/>
    </source>
</evidence>
<keyword evidence="7 12" id="KW-0804">Transcription</keyword>
<keyword evidence="8 10" id="KW-0539">Nucleus</keyword>
<dbReference type="SMART" id="SM00352">
    <property type="entry name" value="POU"/>
    <property type="match status" value="1"/>
</dbReference>
<dbReference type="PROSITE" id="PS51179">
    <property type="entry name" value="POU_3"/>
    <property type="match status" value="1"/>
</dbReference>
<dbReference type="GO" id="GO:0000978">
    <property type="term" value="F:RNA polymerase II cis-regulatory region sequence-specific DNA binding"/>
    <property type="evidence" value="ECO:0007669"/>
    <property type="project" value="TreeGrafter"/>
</dbReference>
<dbReference type="SUPFAM" id="SSF46689">
    <property type="entry name" value="Homeodomain-like"/>
    <property type="match status" value="1"/>
</dbReference>
<keyword evidence="4 10" id="KW-0238">DNA-binding</keyword>
<dbReference type="GO" id="GO:0005634">
    <property type="term" value="C:nucleus"/>
    <property type="evidence" value="ECO:0007669"/>
    <property type="project" value="UniProtKB-SubCell"/>
</dbReference>
<evidence type="ECO:0000256" key="7">
    <source>
        <dbReference type="ARBA" id="ARBA00023163"/>
    </source>
</evidence>
<feature type="domain" description="POU-specific" evidence="15">
    <location>
        <begin position="256"/>
        <end position="330"/>
    </location>
</feature>
<dbReference type="SUPFAM" id="SSF47413">
    <property type="entry name" value="lambda repressor-like DNA-binding domains"/>
    <property type="match status" value="1"/>
</dbReference>
<evidence type="ECO:0000313" key="17">
    <source>
        <dbReference type="Proteomes" id="UP001311232"/>
    </source>
</evidence>
<dbReference type="PROSITE" id="PS00465">
    <property type="entry name" value="POU_2"/>
    <property type="match status" value="1"/>
</dbReference>
<name>A0AAV9QQV7_9TELE</name>
<evidence type="ECO:0000256" key="8">
    <source>
        <dbReference type="ARBA" id="ARBA00023242"/>
    </source>
</evidence>
<evidence type="ECO:0000256" key="3">
    <source>
        <dbReference type="ARBA" id="ARBA00023015"/>
    </source>
</evidence>
<evidence type="ECO:0000313" key="16">
    <source>
        <dbReference type="EMBL" id="KAK5599653.1"/>
    </source>
</evidence>
<proteinExistence type="inferred from homology"/>
<keyword evidence="3" id="KW-0805">Transcription regulation</keyword>
<dbReference type="InterPro" id="IPR013847">
    <property type="entry name" value="POU"/>
</dbReference>
<dbReference type="InterPro" id="IPR010982">
    <property type="entry name" value="Lambda_DNA-bd_dom_sf"/>
</dbReference>
<dbReference type="FunFam" id="1.10.260.40:FF:000007">
    <property type="entry name" value="POU domain protein"/>
    <property type="match status" value="1"/>
</dbReference>
<accession>A0AAV9QQV7</accession>
<dbReference type="GO" id="GO:0010557">
    <property type="term" value="P:positive regulation of macromolecule biosynthetic process"/>
    <property type="evidence" value="ECO:0007669"/>
    <property type="project" value="UniProtKB-ARBA"/>
</dbReference>
<evidence type="ECO:0000256" key="9">
    <source>
        <dbReference type="ARBA" id="ARBA00056024"/>
    </source>
</evidence>
<dbReference type="Gene3D" id="1.10.260.40">
    <property type="entry name" value="lambda repressor-like DNA-binding domains"/>
    <property type="match status" value="1"/>
</dbReference>
<comment type="function">
    <text evidence="9">Transcription factor that activates growth hormone and prolactin genes. Specifically binds to the consensus sequence 5'-TAAAT-3'.</text>
</comment>